<evidence type="ECO:0000313" key="2">
    <source>
        <dbReference type="EMBL" id="CZR58136.1"/>
    </source>
</evidence>
<evidence type="ECO:0000313" key="3">
    <source>
        <dbReference type="Proteomes" id="UP000184330"/>
    </source>
</evidence>
<dbReference type="OrthoDB" id="3660917at2759"/>
<sequence>MSTSSYTSVSDVFRALKHHPKGCCKLGTDGVLRGFDDKRNVIDAIGLSPALIKELLDRQEWSREIEDKFRGVDGTKVVDRKQLYEPDEESKPPNHTEEEKKKIAEQIKVHNEKLMKRMKQDEKDGVDMSKYSCTRVRSDYQLGPK</sequence>
<reference evidence="2 3" key="1">
    <citation type="submission" date="2016-03" db="EMBL/GenBank/DDBJ databases">
        <authorList>
            <person name="Ploux O."/>
        </authorList>
    </citation>
    <scope>NUCLEOTIDE SEQUENCE [LARGE SCALE GENOMIC DNA]</scope>
    <source>
        <strain evidence="2 3">UAMH 11012</strain>
    </source>
</reference>
<dbReference type="AlphaFoldDB" id="A0A1L7WZD7"/>
<accession>A0A1L7WZD7</accession>
<proteinExistence type="predicted"/>
<dbReference type="STRING" id="576137.A0A1L7WZD7"/>
<dbReference type="EMBL" id="FJOG01000011">
    <property type="protein sequence ID" value="CZR58136.1"/>
    <property type="molecule type" value="Genomic_DNA"/>
</dbReference>
<gene>
    <name evidence="2" type="ORF">PAC_08027</name>
</gene>
<feature type="region of interest" description="Disordered" evidence="1">
    <location>
        <begin position="80"/>
        <end position="101"/>
    </location>
</feature>
<organism evidence="2 3">
    <name type="scientific">Phialocephala subalpina</name>
    <dbReference type="NCBI Taxonomy" id="576137"/>
    <lineage>
        <taxon>Eukaryota</taxon>
        <taxon>Fungi</taxon>
        <taxon>Dikarya</taxon>
        <taxon>Ascomycota</taxon>
        <taxon>Pezizomycotina</taxon>
        <taxon>Leotiomycetes</taxon>
        <taxon>Helotiales</taxon>
        <taxon>Mollisiaceae</taxon>
        <taxon>Phialocephala</taxon>
        <taxon>Phialocephala fortinii species complex</taxon>
    </lineage>
</organism>
<evidence type="ECO:0000256" key="1">
    <source>
        <dbReference type="SAM" id="MobiDB-lite"/>
    </source>
</evidence>
<dbReference type="Proteomes" id="UP000184330">
    <property type="component" value="Unassembled WGS sequence"/>
</dbReference>
<keyword evidence="3" id="KW-1185">Reference proteome</keyword>
<name>A0A1L7WZD7_9HELO</name>
<protein>
    <submittedName>
        <fullName evidence="2">Uncharacterized protein</fullName>
    </submittedName>
</protein>